<feature type="domain" description="Concentrative nucleoside transporter N-terminal" evidence="8">
    <location>
        <begin position="177"/>
        <end position="248"/>
    </location>
</feature>
<evidence type="ECO:0000256" key="5">
    <source>
        <dbReference type="ARBA" id="ARBA00022989"/>
    </source>
</evidence>
<dbReference type="InterPro" id="IPR008276">
    <property type="entry name" value="C_nuclsd_transpt"/>
</dbReference>
<feature type="transmembrane region" description="Helical" evidence="7">
    <location>
        <begin position="173"/>
        <end position="190"/>
    </location>
</feature>
<keyword evidence="5 7" id="KW-1133">Transmembrane helix</keyword>
<proteinExistence type="inferred from homology"/>
<feature type="transmembrane region" description="Helical" evidence="7">
    <location>
        <begin position="551"/>
        <end position="575"/>
    </location>
</feature>
<dbReference type="InterPro" id="IPR011657">
    <property type="entry name" value="CNT_C_dom"/>
</dbReference>
<feature type="transmembrane region" description="Helical" evidence="7">
    <location>
        <begin position="254"/>
        <end position="279"/>
    </location>
</feature>
<evidence type="ECO:0000256" key="4">
    <source>
        <dbReference type="ARBA" id="ARBA00022692"/>
    </source>
</evidence>
<comment type="similarity">
    <text evidence="2">Belongs to the concentrative nucleoside transporter (CNT) (TC 2.A.41) family.</text>
</comment>
<dbReference type="GO" id="GO:0015293">
    <property type="term" value="F:symporter activity"/>
    <property type="evidence" value="ECO:0007669"/>
    <property type="project" value="TreeGrafter"/>
</dbReference>
<dbReference type="PANTHER" id="PTHR10590">
    <property type="entry name" value="SODIUM/NUCLEOSIDE COTRANSPORTER"/>
    <property type="match status" value="1"/>
</dbReference>
<dbReference type="OMA" id="IVWHTVI"/>
<dbReference type="OrthoDB" id="6075923at2759"/>
<evidence type="ECO:0000259" key="8">
    <source>
        <dbReference type="Pfam" id="PF01773"/>
    </source>
</evidence>
<name>A0A1U7LSE4_NEOID</name>
<evidence type="ECO:0000256" key="2">
    <source>
        <dbReference type="ARBA" id="ARBA00009033"/>
    </source>
</evidence>
<comment type="caution">
    <text evidence="11">The sequence shown here is derived from an EMBL/GenBank/DDBJ whole genome shotgun (WGS) entry which is preliminary data.</text>
</comment>
<dbReference type="GO" id="GO:0005886">
    <property type="term" value="C:plasma membrane"/>
    <property type="evidence" value="ECO:0007669"/>
    <property type="project" value="UniProtKB-SubCell"/>
</dbReference>
<feature type="transmembrane region" description="Helical" evidence="7">
    <location>
        <begin position="99"/>
        <end position="120"/>
    </location>
</feature>
<accession>A0A1U7LSE4</accession>
<dbReference type="Proteomes" id="UP000186594">
    <property type="component" value="Unassembled WGS sequence"/>
</dbReference>
<evidence type="ECO:0000256" key="7">
    <source>
        <dbReference type="SAM" id="Phobius"/>
    </source>
</evidence>
<dbReference type="PANTHER" id="PTHR10590:SF4">
    <property type="entry name" value="SOLUTE CARRIER FAMILY 28 MEMBER 3"/>
    <property type="match status" value="1"/>
</dbReference>
<evidence type="ECO:0000313" key="12">
    <source>
        <dbReference type="Proteomes" id="UP000186594"/>
    </source>
</evidence>
<dbReference type="AlphaFoldDB" id="A0A1U7LSE4"/>
<keyword evidence="4 7" id="KW-0812">Transmembrane</keyword>
<dbReference type="GO" id="GO:0005337">
    <property type="term" value="F:nucleoside transmembrane transporter activity"/>
    <property type="evidence" value="ECO:0007669"/>
    <property type="project" value="InterPro"/>
</dbReference>
<gene>
    <name evidence="11" type="ORF">NEOLI_004554</name>
</gene>
<evidence type="ECO:0000259" key="10">
    <source>
        <dbReference type="Pfam" id="PF07670"/>
    </source>
</evidence>
<feature type="transmembrane region" description="Helical" evidence="7">
    <location>
        <begin position="451"/>
        <end position="471"/>
    </location>
</feature>
<feature type="transmembrane region" description="Helical" evidence="7">
    <location>
        <begin position="196"/>
        <end position="216"/>
    </location>
</feature>
<feature type="transmembrane region" description="Helical" evidence="7">
    <location>
        <begin position="140"/>
        <end position="161"/>
    </location>
</feature>
<dbReference type="EMBL" id="LXFE01000376">
    <property type="protein sequence ID" value="OLL25538.1"/>
    <property type="molecule type" value="Genomic_DNA"/>
</dbReference>
<feature type="transmembrane region" description="Helical" evidence="7">
    <location>
        <begin position="67"/>
        <end position="87"/>
    </location>
</feature>
<comment type="subcellular location">
    <subcellularLocation>
        <location evidence="1">Cell membrane</location>
        <topology evidence="1">Multi-pass membrane protein</topology>
    </subcellularLocation>
</comment>
<feature type="transmembrane region" description="Helical" evidence="7">
    <location>
        <begin position="333"/>
        <end position="355"/>
    </location>
</feature>
<protein>
    <submittedName>
        <fullName evidence="11">Solute carrier family 28 member 3</fullName>
    </submittedName>
</protein>
<keyword evidence="3" id="KW-1003">Cell membrane</keyword>
<dbReference type="InterPro" id="IPR002668">
    <property type="entry name" value="CNT_N_dom"/>
</dbReference>
<feature type="domain" description="Concentrative nucleoside transporter C-terminal" evidence="9">
    <location>
        <begin position="362"/>
        <end position="571"/>
    </location>
</feature>
<reference evidence="11 12" key="1">
    <citation type="submission" date="2016-04" db="EMBL/GenBank/DDBJ databases">
        <title>Evolutionary innovation and constraint leading to complex multicellularity in the Ascomycota.</title>
        <authorList>
            <person name="Cisse O."/>
            <person name="Nguyen A."/>
            <person name="Hewitt D.A."/>
            <person name="Jedd G."/>
            <person name="Stajich J.E."/>
        </authorList>
    </citation>
    <scope>NUCLEOTIDE SEQUENCE [LARGE SCALE GENOMIC DNA]</scope>
    <source>
        <strain evidence="11 12">DAH-3</strain>
    </source>
</reference>
<organism evidence="11 12">
    <name type="scientific">Neolecta irregularis (strain DAH-3)</name>
    <dbReference type="NCBI Taxonomy" id="1198029"/>
    <lineage>
        <taxon>Eukaryota</taxon>
        <taxon>Fungi</taxon>
        <taxon>Dikarya</taxon>
        <taxon>Ascomycota</taxon>
        <taxon>Taphrinomycotina</taxon>
        <taxon>Neolectales</taxon>
        <taxon>Neolectaceae</taxon>
        <taxon>Neolecta</taxon>
    </lineage>
</organism>
<evidence type="ECO:0000256" key="6">
    <source>
        <dbReference type="ARBA" id="ARBA00023136"/>
    </source>
</evidence>
<evidence type="ECO:0000256" key="3">
    <source>
        <dbReference type="ARBA" id="ARBA00022475"/>
    </source>
</evidence>
<feature type="transmembrane region" description="Helical" evidence="7">
    <location>
        <begin position="424"/>
        <end position="445"/>
    </location>
</feature>
<keyword evidence="6 7" id="KW-0472">Membrane</keyword>
<evidence type="ECO:0000256" key="1">
    <source>
        <dbReference type="ARBA" id="ARBA00004651"/>
    </source>
</evidence>
<dbReference type="Pfam" id="PF07670">
    <property type="entry name" value="Gate"/>
    <property type="match status" value="1"/>
</dbReference>
<dbReference type="STRING" id="1198029.A0A1U7LSE4"/>
<dbReference type="Pfam" id="PF01773">
    <property type="entry name" value="Nucleos_tra2_N"/>
    <property type="match status" value="1"/>
</dbReference>
<feature type="transmembrane region" description="Helical" evidence="7">
    <location>
        <begin position="223"/>
        <end position="242"/>
    </location>
</feature>
<dbReference type="InterPro" id="IPR011642">
    <property type="entry name" value="Gate_dom"/>
</dbReference>
<keyword evidence="12" id="KW-1185">Reference proteome</keyword>
<dbReference type="Pfam" id="PF07662">
    <property type="entry name" value="Nucleos_tra2_C"/>
    <property type="match status" value="1"/>
</dbReference>
<feature type="domain" description="Nucleoside transporter/FeoB GTPase Gate" evidence="10">
    <location>
        <begin position="258"/>
        <end position="356"/>
    </location>
</feature>
<evidence type="ECO:0000259" key="9">
    <source>
        <dbReference type="Pfam" id="PF07662"/>
    </source>
</evidence>
<feature type="transmembrane region" description="Helical" evidence="7">
    <location>
        <begin position="291"/>
        <end position="313"/>
    </location>
</feature>
<sequence>MHSADATLLPLHGNTAPLSDAAADTTPLSDADTAAGPDDMKVASVVSTDPDISALGPLSLFYAHYRIAFHVLFWLIATAWWITALLLHRNDKNWVVPFLLYLSVTLRLLFFHLPASLLSAPLRCAWSNTALLALPLIPHHLRSILGALATLAVVIVGTMASETTANNSRSNRAISIFGLLVFLFCLWATSTNRKAINWQTVIVGMLVQFLIALFVLRTAVGYDIFNFISLLARQLLSFANHGTAFLTDPSVPKIPWFLIGVLPPIIFFIALVQLLYYWGVLQWFIGKFASFFFWTMNVSGAEAVAAAASPFIGQGESAVLIRPFVPHMTKSEIHQIMCSGFATIAGSVLIAYISFGISPQALISSCVMSIPSSLAVSKLRYPETEESLTKGTIVIPHDEEQNKANALHAFADGAWLGLQVAGMILANLLVIIALVALIDGLLGWFGQYFNVPNLSLGLLMGYICYPVAFLLGTPRNELFLVGKLIGTKLIQNEFVAFSMLSKDPDYAHISDRGRIIATYALCGFANLGSLGTQIGVLGQIAPARRADFAKIAFSALVCGAIATLMSACVAGMVVIDEK</sequence>
<evidence type="ECO:0000313" key="11">
    <source>
        <dbReference type="EMBL" id="OLL25538.1"/>
    </source>
</evidence>